<reference evidence="1" key="1">
    <citation type="submission" date="2019-11" db="EMBL/GenBank/DDBJ databases">
        <authorList>
            <person name="Feng L."/>
        </authorList>
    </citation>
    <scope>NUCLEOTIDE SEQUENCE</scope>
    <source>
        <strain evidence="1">PclaraLFYP37</strain>
    </source>
</reference>
<dbReference type="EMBL" id="CACRUT010000006">
    <property type="protein sequence ID" value="VYT76896.1"/>
    <property type="molecule type" value="Genomic_DNA"/>
</dbReference>
<evidence type="ECO:0000313" key="1">
    <source>
        <dbReference type="EMBL" id="VYT76896.1"/>
    </source>
</evidence>
<evidence type="ECO:0008006" key="2">
    <source>
        <dbReference type="Google" id="ProtNLM"/>
    </source>
</evidence>
<gene>
    <name evidence="1" type="ORF">PCLFYP37_01071</name>
</gene>
<name>A0A6N2ZGA0_9BACT</name>
<protein>
    <recommendedName>
        <fullName evidence="2">Peptidase C39-like domain-containing protein</fullName>
    </recommendedName>
</protein>
<accession>A0A6N2ZGA0</accession>
<proteinExistence type="predicted"/>
<sequence>MRKTFYVSVAAIAVASGLFYLGSCTTDYEEPGLSSLDIEDQIMRGKRLNPEIDINPDPSYIPQEDSMCAVYALVSLYPKSKWESGIGSLNERASDYYYDMVEYAEKEYGYQRGTSMPFSTTLEVGKHFGLLSGEQSFVGSGHSANIHMFFMQNKGKIKIVNVAGHTAKFKSFDSKTGTVHLYGTDPKYNTCNVRDVISVFY</sequence>
<dbReference type="AlphaFoldDB" id="A0A6N2ZGA0"/>
<organism evidence="1">
    <name type="scientific">Paraprevotella clara</name>
    <dbReference type="NCBI Taxonomy" id="454154"/>
    <lineage>
        <taxon>Bacteria</taxon>
        <taxon>Pseudomonadati</taxon>
        <taxon>Bacteroidota</taxon>
        <taxon>Bacteroidia</taxon>
        <taxon>Bacteroidales</taxon>
        <taxon>Prevotellaceae</taxon>
        <taxon>Paraprevotella</taxon>
    </lineage>
</organism>
<dbReference type="RefSeq" id="WP_412441816.1">
    <property type="nucleotide sequence ID" value="NZ_CACRUT010000006.1"/>
</dbReference>